<keyword evidence="2" id="KW-0472">Membrane</keyword>
<sequence length="66" mass="7392">MEGNSRGKRQVRYKVEEDTRTAGPSMEKNAPRRIRTLQRIRSGWHRRMGATGLLLATIAVTIAIAG</sequence>
<keyword evidence="2" id="KW-1133">Transmembrane helix</keyword>
<organism evidence="3 4">
    <name type="scientific">Pseudoduganella dura</name>
    <dbReference type="NCBI Taxonomy" id="321982"/>
    <lineage>
        <taxon>Bacteria</taxon>
        <taxon>Pseudomonadati</taxon>
        <taxon>Pseudomonadota</taxon>
        <taxon>Betaproteobacteria</taxon>
        <taxon>Burkholderiales</taxon>
        <taxon>Oxalobacteraceae</taxon>
        <taxon>Telluria group</taxon>
        <taxon>Pseudoduganella</taxon>
    </lineage>
</organism>
<protein>
    <submittedName>
        <fullName evidence="3">Uncharacterized protein</fullName>
    </submittedName>
</protein>
<dbReference type="RefSeq" id="WP_155711855.1">
    <property type="nucleotide sequence ID" value="NZ_BMWU01000023.1"/>
</dbReference>
<comment type="caution">
    <text evidence="3">The sequence shown here is derived from an EMBL/GenBank/DDBJ whole genome shotgun (WGS) entry which is preliminary data.</text>
</comment>
<name>A0A6I3XIA1_9BURK</name>
<accession>A0A6I3XIA1</accession>
<proteinExistence type="predicted"/>
<feature type="compositionally biased region" description="Basic residues" evidence="1">
    <location>
        <begin position="1"/>
        <end position="12"/>
    </location>
</feature>
<feature type="transmembrane region" description="Helical" evidence="2">
    <location>
        <begin position="48"/>
        <end position="65"/>
    </location>
</feature>
<dbReference type="EMBL" id="WNWM01000002">
    <property type="protein sequence ID" value="MUI16277.1"/>
    <property type="molecule type" value="Genomic_DNA"/>
</dbReference>
<feature type="region of interest" description="Disordered" evidence="1">
    <location>
        <begin position="1"/>
        <end position="31"/>
    </location>
</feature>
<evidence type="ECO:0000256" key="2">
    <source>
        <dbReference type="SAM" id="Phobius"/>
    </source>
</evidence>
<dbReference type="Proteomes" id="UP000431684">
    <property type="component" value="Unassembled WGS sequence"/>
</dbReference>
<gene>
    <name evidence="3" type="ORF">GJV26_28040</name>
</gene>
<dbReference type="AlphaFoldDB" id="A0A6I3XIA1"/>
<reference evidence="3 4" key="1">
    <citation type="submission" date="2019-11" db="EMBL/GenBank/DDBJ databases">
        <title>Draft Genome Sequences of Six Type Strains of the Genus Massilia.</title>
        <authorList>
            <person name="Miess H."/>
            <person name="Frediansyah A."/>
            <person name="Goeker M."/>
            <person name="Gross H."/>
        </authorList>
    </citation>
    <scope>NUCLEOTIDE SEQUENCE [LARGE SCALE GENOMIC DNA]</scope>
    <source>
        <strain evidence="3 4">DSM 17513</strain>
    </source>
</reference>
<keyword evidence="2" id="KW-0812">Transmembrane</keyword>
<evidence type="ECO:0000256" key="1">
    <source>
        <dbReference type="SAM" id="MobiDB-lite"/>
    </source>
</evidence>
<evidence type="ECO:0000313" key="3">
    <source>
        <dbReference type="EMBL" id="MUI16277.1"/>
    </source>
</evidence>
<evidence type="ECO:0000313" key="4">
    <source>
        <dbReference type="Proteomes" id="UP000431684"/>
    </source>
</evidence>
<keyword evidence="4" id="KW-1185">Reference proteome</keyword>